<dbReference type="EMBL" id="CAXKWB010001107">
    <property type="protein sequence ID" value="CAL4063324.1"/>
    <property type="molecule type" value="Genomic_DNA"/>
</dbReference>
<dbReference type="Pfam" id="PF05773">
    <property type="entry name" value="RWD"/>
    <property type="match status" value="1"/>
</dbReference>
<reference evidence="2 3" key="1">
    <citation type="submission" date="2024-05" db="EMBL/GenBank/DDBJ databases">
        <authorList>
            <person name="Wallberg A."/>
        </authorList>
    </citation>
    <scope>NUCLEOTIDE SEQUENCE [LARGE SCALE GENOMIC DNA]</scope>
</reference>
<feature type="non-terminal residue" evidence="2">
    <location>
        <position position="1"/>
    </location>
</feature>
<keyword evidence="3" id="KW-1185">Reference proteome</keyword>
<dbReference type="SUPFAM" id="SSF54495">
    <property type="entry name" value="UBC-like"/>
    <property type="match status" value="1"/>
</dbReference>
<proteinExistence type="predicted"/>
<feature type="non-terminal residue" evidence="2">
    <location>
        <position position="207"/>
    </location>
</feature>
<dbReference type="PANTHER" id="PTHR40237">
    <property type="entry name" value="LD44813P"/>
    <property type="match status" value="1"/>
</dbReference>
<accession>A0AAV2PQX4</accession>
<gene>
    <name evidence="2" type="ORF">MNOR_LOCUS3287</name>
</gene>
<sequence>VTKYKQMVICMQFQPEYPKSCALIELRSRYVSAKLLDGLTKMCDETAQKYIGKPQILHIFKFVRNFIDENPLICCSEDITRVRKKLGGSDELKLRQKTSSIILRINEGEWFVKYNIVVPENYPDKQVSIEEKECNYPPVLRRWFLAQSVEIARRCTEPPVKKKPKDPPFVQKPSLEPVVAFLIEEAHKYPSMPCAVCTHNCFPTEIK</sequence>
<dbReference type="InterPro" id="IPR006575">
    <property type="entry name" value="RWD_dom"/>
</dbReference>
<dbReference type="Gene3D" id="3.10.110.10">
    <property type="entry name" value="Ubiquitin Conjugating Enzyme"/>
    <property type="match status" value="1"/>
</dbReference>
<evidence type="ECO:0000313" key="3">
    <source>
        <dbReference type="Proteomes" id="UP001497623"/>
    </source>
</evidence>
<name>A0AAV2PQX4_MEGNR</name>
<feature type="domain" description="RWD" evidence="1">
    <location>
        <begin position="1"/>
        <end position="70"/>
    </location>
</feature>
<comment type="caution">
    <text evidence="2">The sequence shown here is derived from an EMBL/GenBank/DDBJ whole genome shotgun (WGS) entry which is preliminary data.</text>
</comment>
<organism evidence="2 3">
    <name type="scientific">Meganyctiphanes norvegica</name>
    <name type="common">Northern krill</name>
    <name type="synonym">Thysanopoda norvegica</name>
    <dbReference type="NCBI Taxonomy" id="48144"/>
    <lineage>
        <taxon>Eukaryota</taxon>
        <taxon>Metazoa</taxon>
        <taxon>Ecdysozoa</taxon>
        <taxon>Arthropoda</taxon>
        <taxon>Crustacea</taxon>
        <taxon>Multicrustacea</taxon>
        <taxon>Malacostraca</taxon>
        <taxon>Eumalacostraca</taxon>
        <taxon>Eucarida</taxon>
        <taxon>Euphausiacea</taxon>
        <taxon>Euphausiidae</taxon>
        <taxon>Meganyctiphanes</taxon>
    </lineage>
</organism>
<dbReference type="Proteomes" id="UP001497623">
    <property type="component" value="Unassembled WGS sequence"/>
</dbReference>
<dbReference type="InterPro" id="IPR016135">
    <property type="entry name" value="UBQ-conjugating_enzyme/RWD"/>
</dbReference>
<protein>
    <recommendedName>
        <fullName evidence="1">RWD domain-containing protein</fullName>
    </recommendedName>
</protein>
<evidence type="ECO:0000313" key="2">
    <source>
        <dbReference type="EMBL" id="CAL4063324.1"/>
    </source>
</evidence>
<dbReference type="PANTHER" id="PTHR40237:SF1">
    <property type="entry name" value="LD44813P"/>
    <property type="match status" value="1"/>
</dbReference>
<evidence type="ECO:0000259" key="1">
    <source>
        <dbReference type="PROSITE" id="PS50908"/>
    </source>
</evidence>
<dbReference type="AlphaFoldDB" id="A0AAV2PQX4"/>
<dbReference type="PROSITE" id="PS50908">
    <property type="entry name" value="RWD"/>
    <property type="match status" value="1"/>
</dbReference>